<dbReference type="AlphaFoldDB" id="A0A4R3N401"/>
<dbReference type="GO" id="GO:0032196">
    <property type="term" value="P:transposition"/>
    <property type="evidence" value="ECO:0007669"/>
    <property type="project" value="UniProtKB-KW"/>
</dbReference>
<feature type="domain" description="Probable transposase IS891/IS1136/IS1341" evidence="9">
    <location>
        <begin position="165"/>
        <end position="278"/>
    </location>
</feature>
<reference evidence="12 13" key="1">
    <citation type="submission" date="2019-03" db="EMBL/GenBank/DDBJ databases">
        <title>Genomic Encyclopedia of Type Strains, Phase IV (KMG-IV): sequencing the most valuable type-strain genomes for metagenomic binning, comparative biology and taxonomic classification.</title>
        <authorList>
            <person name="Goeker M."/>
        </authorList>
    </citation>
    <scope>NUCLEOTIDE SEQUENCE [LARGE SCALE GENOMIC DNA]</scope>
    <source>
        <strain evidence="12 13">DSM 13587</strain>
    </source>
</reference>
<sequence length="386" mass="44054">MLIAHRIELRPTPEQARYLNQACGARRHCYNQLLDHFNQPGVTWSKAAAYQHYMTVLRVAFPWYSEVSSRVTRNAIDDLDAAFNGFFRRVKNGSKKPGYPRFKKKDVNDSFALREPAKFDVDGRTLRIERLKTRIAMRQPLRFTGATKQATISKQAGRFFVSILADTQDYNPHAPDQASVGVDFGIKELAVLSTGEVIPANQTVKKNLKQLKRRQRNLSRKLKGSRRRAKAKLRVARLHQRIRNQRQAVLHELSDKLTRTYQVITLEDLNVQGMTKNRRLARAASDAGLGELRRQIEYKAKWRGVTVVIADRWFPSSKTCHACGQLHEMPLSQRTLVCDCGHIMDRDLNAAKNLDRYGLDALKPDLKRTQEPCQTPGLPGAWALTA</sequence>
<dbReference type="NCBIfam" id="TIGR01766">
    <property type="entry name" value="IS200/IS605 family accessory protein TnpB-like domain"/>
    <property type="match status" value="1"/>
</dbReference>
<dbReference type="InterPro" id="IPR051399">
    <property type="entry name" value="RNA-guided_DNA_endo/Transpos"/>
</dbReference>
<dbReference type="NCBIfam" id="NF040570">
    <property type="entry name" value="guided_TnpB"/>
    <property type="match status" value="1"/>
</dbReference>
<dbReference type="Pfam" id="PF07282">
    <property type="entry name" value="Cas12f1-like_TNB"/>
    <property type="match status" value="1"/>
</dbReference>
<evidence type="ECO:0000256" key="6">
    <source>
        <dbReference type="ARBA" id="ARBA00023125"/>
    </source>
</evidence>
<dbReference type="Pfam" id="PF01385">
    <property type="entry name" value="OrfB_IS605"/>
    <property type="match status" value="1"/>
</dbReference>
<evidence type="ECO:0000259" key="11">
    <source>
        <dbReference type="Pfam" id="PF12323"/>
    </source>
</evidence>
<evidence type="ECO:0000256" key="7">
    <source>
        <dbReference type="ARBA" id="ARBA00023172"/>
    </source>
</evidence>
<dbReference type="Proteomes" id="UP000295717">
    <property type="component" value="Unassembled WGS sequence"/>
</dbReference>
<evidence type="ECO:0000259" key="10">
    <source>
        <dbReference type="Pfam" id="PF07282"/>
    </source>
</evidence>
<comment type="similarity">
    <text evidence="1">In the C-terminal section; belongs to the transposase 35 family.</text>
</comment>
<keyword evidence="5" id="KW-0862">Zinc</keyword>
<dbReference type="GO" id="GO:0046872">
    <property type="term" value="F:metal ion binding"/>
    <property type="evidence" value="ECO:0007669"/>
    <property type="project" value="UniProtKB-KW"/>
</dbReference>
<evidence type="ECO:0000313" key="12">
    <source>
        <dbReference type="EMBL" id="TCT23067.1"/>
    </source>
</evidence>
<dbReference type="OrthoDB" id="6917293at2"/>
<evidence type="ECO:0000259" key="9">
    <source>
        <dbReference type="Pfam" id="PF01385"/>
    </source>
</evidence>
<comment type="caution">
    <text evidence="12">The sequence shown here is derived from an EMBL/GenBank/DDBJ whole genome shotgun (WGS) entry which is preliminary data.</text>
</comment>
<keyword evidence="3" id="KW-0815">Transposition</keyword>
<keyword evidence="8" id="KW-0175">Coiled coil</keyword>
<feature type="domain" description="Transposase putative helix-turn-helix" evidence="11">
    <location>
        <begin position="1"/>
        <end position="35"/>
    </location>
</feature>
<protein>
    <submittedName>
        <fullName evidence="12">Putative transposase</fullName>
    </submittedName>
</protein>
<keyword evidence="13" id="KW-1185">Reference proteome</keyword>
<dbReference type="InterPro" id="IPR010095">
    <property type="entry name" value="Cas12f1-like_TNB"/>
</dbReference>
<dbReference type="GO" id="GO:0003677">
    <property type="term" value="F:DNA binding"/>
    <property type="evidence" value="ECO:0007669"/>
    <property type="project" value="UniProtKB-KW"/>
</dbReference>
<dbReference type="RefSeq" id="WP_132976176.1">
    <property type="nucleotide sequence ID" value="NZ_SMAO01000002.1"/>
</dbReference>
<evidence type="ECO:0000256" key="5">
    <source>
        <dbReference type="ARBA" id="ARBA00022833"/>
    </source>
</evidence>
<proteinExistence type="inferred from homology"/>
<dbReference type="GO" id="GO:0006310">
    <property type="term" value="P:DNA recombination"/>
    <property type="evidence" value="ECO:0007669"/>
    <property type="project" value="UniProtKB-KW"/>
</dbReference>
<feature type="coiled-coil region" evidence="8">
    <location>
        <begin position="201"/>
        <end position="248"/>
    </location>
</feature>
<accession>A0A4R3N401</accession>
<organism evidence="12 13">
    <name type="scientific">Thiobaca trueperi</name>
    <dbReference type="NCBI Taxonomy" id="127458"/>
    <lineage>
        <taxon>Bacteria</taxon>
        <taxon>Pseudomonadati</taxon>
        <taxon>Pseudomonadota</taxon>
        <taxon>Gammaproteobacteria</taxon>
        <taxon>Chromatiales</taxon>
        <taxon>Chromatiaceae</taxon>
        <taxon>Thiobaca</taxon>
    </lineage>
</organism>
<evidence type="ECO:0000256" key="3">
    <source>
        <dbReference type="ARBA" id="ARBA00022578"/>
    </source>
</evidence>
<evidence type="ECO:0000256" key="4">
    <source>
        <dbReference type="ARBA" id="ARBA00022723"/>
    </source>
</evidence>
<evidence type="ECO:0000256" key="1">
    <source>
        <dbReference type="ARBA" id="ARBA00008761"/>
    </source>
</evidence>
<evidence type="ECO:0000256" key="2">
    <source>
        <dbReference type="ARBA" id="ARBA00011044"/>
    </source>
</evidence>
<gene>
    <name evidence="12" type="ORF">EDC35_102404</name>
</gene>
<dbReference type="Pfam" id="PF12323">
    <property type="entry name" value="HTH_OrfB_IS605"/>
    <property type="match status" value="1"/>
</dbReference>
<keyword evidence="6" id="KW-0238">DNA-binding</keyword>
<comment type="similarity">
    <text evidence="2">In the N-terminal section; belongs to the transposase 2 family.</text>
</comment>
<dbReference type="PANTHER" id="PTHR30405:SF11">
    <property type="entry name" value="RNA-GUIDED DNA ENDONUCLEASE RV2885C-RELATED"/>
    <property type="match status" value="1"/>
</dbReference>
<name>A0A4R3N401_9GAMM</name>
<evidence type="ECO:0000256" key="8">
    <source>
        <dbReference type="SAM" id="Coils"/>
    </source>
</evidence>
<dbReference type="EMBL" id="SMAO01000002">
    <property type="protein sequence ID" value="TCT23067.1"/>
    <property type="molecule type" value="Genomic_DNA"/>
</dbReference>
<dbReference type="PANTHER" id="PTHR30405">
    <property type="entry name" value="TRANSPOSASE"/>
    <property type="match status" value="1"/>
</dbReference>
<keyword evidence="7" id="KW-0233">DNA recombination</keyword>
<dbReference type="InterPro" id="IPR021027">
    <property type="entry name" value="Transposase_put_HTH"/>
</dbReference>
<dbReference type="InterPro" id="IPR001959">
    <property type="entry name" value="Transposase"/>
</dbReference>
<evidence type="ECO:0000313" key="13">
    <source>
        <dbReference type="Proteomes" id="UP000295717"/>
    </source>
</evidence>
<feature type="domain" description="Cas12f1-like TNB" evidence="10">
    <location>
        <begin position="290"/>
        <end position="354"/>
    </location>
</feature>
<keyword evidence="4" id="KW-0479">Metal-binding</keyword>